<dbReference type="AlphaFoldDB" id="A0A8C7K8X5"/>
<dbReference type="PROSITE" id="PS50011">
    <property type="entry name" value="PROTEIN_KINASE_DOM"/>
    <property type="match status" value="1"/>
</dbReference>
<dbReference type="PROSITE" id="PS00107">
    <property type="entry name" value="PROTEIN_KINASE_ATP"/>
    <property type="match status" value="1"/>
</dbReference>
<reference evidence="3" key="2">
    <citation type="submission" date="2025-09" db="UniProtKB">
        <authorList>
            <consortium name="Ensembl"/>
        </authorList>
    </citation>
    <scope>IDENTIFICATION</scope>
</reference>
<evidence type="ECO:0000256" key="1">
    <source>
        <dbReference type="PROSITE-ProRule" id="PRU10141"/>
    </source>
</evidence>
<dbReference type="SUPFAM" id="SSF56112">
    <property type="entry name" value="Protein kinase-like (PK-like)"/>
    <property type="match status" value="1"/>
</dbReference>
<protein>
    <recommendedName>
        <fullName evidence="2">Protein kinase domain-containing protein</fullName>
    </recommendedName>
</protein>
<keyword evidence="1" id="KW-0067">ATP-binding</keyword>
<reference evidence="3" key="1">
    <citation type="submission" date="2025-08" db="UniProtKB">
        <authorList>
            <consortium name="Ensembl"/>
        </authorList>
    </citation>
    <scope>IDENTIFICATION</scope>
</reference>
<keyword evidence="4" id="KW-1185">Reference proteome</keyword>
<dbReference type="Pfam" id="PF00069">
    <property type="entry name" value="Pkinase"/>
    <property type="match status" value="1"/>
</dbReference>
<accession>A0A8C7K8X5</accession>
<evidence type="ECO:0000313" key="3">
    <source>
        <dbReference type="Ensembl" id="ENSOKIP00005096802.1"/>
    </source>
</evidence>
<dbReference type="PANTHER" id="PTHR44167">
    <property type="entry name" value="OVARIAN-SPECIFIC SERINE/THREONINE-PROTEIN KINASE LOK-RELATED"/>
    <property type="match status" value="1"/>
</dbReference>
<dbReference type="InterPro" id="IPR008266">
    <property type="entry name" value="Tyr_kinase_AS"/>
</dbReference>
<name>A0A8C7K8X5_ONCKI</name>
<dbReference type="GO" id="GO:0044773">
    <property type="term" value="P:mitotic DNA damage checkpoint signaling"/>
    <property type="evidence" value="ECO:0007669"/>
    <property type="project" value="TreeGrafter"/>
</dbReference>
<dbReference type="Proteomes" id="UP000694557">
    <property type="component" value="Unassembled WGS sequence"/>
</dbReference>
<dbReference type="InterPro" id="IPR017441">
    <property type="entry name" value="Protein_kinase_ATP_BS"/>
</dbReference>
<feature type="domain" description="Protein kinase" evidence="2">
    <location>
        <begin position="42"/>
        <end position="324"/>
    </location>
</feature>
<dbReference type="GeneTree" id="ENSGT00940000158459"/>
<dbReference type="GO" id="GO:0004674">
    <property type="term" value="F:protein serine/threonine kinase activity"/>
    <property type="evidence" value="ECO:0007669"/>
    <property type="project" value="TreeGrafter"/>
</dbReference>
<dbReference type="GO" id="GO:0005634">
    <property type="term" value="C:nucleus"/>
    <property type="evidence" value="ECO:0007669"/>
    <property type="project" value="TreeGrafter"/>
</dbReference>
<dbReference type="PANTHER" id="PTHR44167:SF24">
    <property type="entry name" value="SERINE_THREONINE-PROTEIN KINASE CHK2"/>
    <property type="match status" value="1"/>
</dbReference>
<feature type="binding site" evidence="1">
    <location>
        <position position="71"/>
    </location>
    <ligand>
        <name>ATP</name>
        <dbReference type="ChEBI" id="CHEBI:30616"/>
    </ligand>
</feature>
<evidence type="ECO:0000313" key="4">
    <source>
        <dbReference type="Proteomes" id="UP000694557"/>
    </source>
</evidence>
<dbReference type="InterPro" id="IPR011009">
    <property type="entry name" value="Kinase-like_dom_sf"/>
</dbReference>
<dbReference type="Gene3D" id="1.10.510.10">
    <property type="entry name" value="Transferase(Phosphotransferase) domain 1"/>
    <property type="match status" value="1"/>
</dbReference>
<dbReference type="PROSITE" id="PS00109">
    <property type="entry name" value="PROTEIN_KINASE_TYR"/>
    <property type="match status" value="1"/>
</dbReference>
<keyword evidence="1" id="KW-0547">Nucleotide-binding</keyword>
<organism evidence="3 4">
    <name type="scientific">Oncorhynchus kisutch</name>
    <name type="common">Coho salmon</name>
    <name type="synonym">Salmo kisutch</name>
    <dbReference type="NCBI Taxonomy" id="8019"/>
    <lineage>
        <taxon>Eukaryota</taxon>
        <taxon>Metazoa</taxon>
        <taxon>Chordata</taxon>
        <taxon>Craniata</taxon>
        <taxon>Vertebrata</taxon>
        <taxon>Euteleostomi</taxon>
        <taxon>Actinopterygii</taxon>
        <taxon>Neopterygii</taxon>
        <taxon>Teleostei</taxon>
        <taxon>Protacanthopterygii</taxon>
        <taxon>Salmoniformes</taxon>
        <taxon>Salmonidae</taxon>
        <taxon>Salmoninae</taxon>
        <taxon>Oncorhynchus</taxon>
    </lineage>
</organism>
<proteinExistence type="predicted"/>
<sequence length="379" mass="43535">VREDRTGVCRTGPPKLCSNYQATSIIMVILQINGWTSMRLYINHCPVLGNGAYGTVYKVTCLTTGKEYALKYHTRGVEDTTVRELSCLAALRGHPYVIHMHDCFVDNDTIAMLMAYVPYTLGDAIHNGYGVNSYHEEDRYQECLPFSFVAHFSAQVANALSYMHRLNIVHRDLTPYNVLLTEDLTVKVADMGLSRQSSNWMSPNVVTETYRAPELFLERRRSTEYTCAIDMWSLGVLIVDAMEGRVTFASGDARRVTMSTYEIITRTLCPKDHPSASSTPCNPDIIMPKVMQCELVKRIVFRLLKFHAPERLLAHELLQDTEWMRAAGMTREDQVIVRDQIQRTKMCDDSFYMFIQYPYTFMVDMVSLYCHKSRYIINK</sequence>
<dbReference type="Gene3D" id="3.30.200.20">
    <property type="entry name" value="Phosphorylase Kinase, domain 1"/>
    <property type="match status" value="1"/>
</dbReference>
<dbReference type="InterPro" id="IPR000719">
    <property type="entry name" value="Prot_kinase_dom"/>
</dbReference>
<dbReference type="GO" id="GO:0005524">
    <property type="term" value="F:ATP binding"/>
    <property type="evidence" value="ECO:0007669"/>
    <property type="project" value="UniProtKB-UniRule"/>
</dbReference>
<evidence type="ECO:0000259" key="2">
    <source>
        <dbReference type="PROSITE" id="PS50011"/>
    </source>
</evidence>
<dbReference type="Ensembl" id="ENSOKIT00005103643.1">
    <property type="protein sequence ID" value="ENSOKIP00005096802.1"/>
    <property type="gene ID" value="ENSOKIG00005042435.1"/>
</dbReference>